<dbReference type="AlphaFoldDB" id="A0A6C0CJZ9"/>
<proteinExistence type="predicted"/>
<reference evidence="1" key="1">
    <citation type="journal article" date="2020" name="Nature">
        <title>Giant virus diversity and host interactions through global metagenomics.</title>
        <authorList>
            <person name="Schulz F."/>
            <person name="Roux S."/>
            <person name="Paez-Espino D."/>
            <person name="Jungbluth S."/>
            <person name="Walsh D.A."/>
            <person name="Denef V.J."/>
            <person name="McMahon K.D."/>
            <person name="Konstantinidis K.T."/>
            <person name="Eloe-Fadrosh E.A."/>
            <person name="Kyrpides N.C."/>
            <person name="Woyke T."/>
        </authorList>
    </citation>
    <scope>NUCLEOTIDE SEQUENCE</scope>
    <source>
        <strain evidence="1">GVMAG-M-3300021120-1</strain>
    </source>
</reference>
<evidence type="ECO:0000313" key="1">
    <source>
        <dbReference type="EMBL" id="QHT03835.1"/>
    </source>
</evidence>
<dbReference type="EMBL" id="MN739418">
    <property type="protein sequence ID" value="QHT03835.1"/>
    <property type="molecule type" value="Genomic_DNA"/>
</dbReference>
<name>A0A6C0CJZ9_9ZZZZ</name>
<organism evidence="1">
    <name type="scientific">viral metagenome</name>
    <dbReference type="NCBI Taxonomy" id="1070528"/>
    <lineage>
        <taxon>unclassified sequences</taxon>
        <taxon>metagenomes</taxon>
        <taxon>organismal metagenomes</taxon>
    </lineage>
</organism>
<protein>
    <submittedName>
        <fullName evidence="1">Uncharacterized protein</fullName>
    </submittedName>
</protein>
<sequence length="65" mass="7397">MTTRGRKFCQCIKAVQKKLKGKNTESAAIAICVKSMLHNRGRTIKRFSCLGKKPKFVTQKRKVSK</sequence>
<accession>A0A6C0CJZ9</accession>